<dbReference type="AlphaFoldDB" id="A0A328HGH0"/>
<evidence type="ECO:0000313" key="2">
    <source>
        <dbReference type="Proteomes" id="UP000249166"/>
    </source>
</evidence>
<evidence type="ECO:0000313" key="1">
    <source>
        <dbReference type="EMBL" id="RAM37234.1"/>
    </source>
</evidence>
<name>A0A328HGH0_ARTGO</name>
<gene>
    <name evidence="1" type="ORF">DBZ45_10435</name>
</gene>
<protein>
    <recommendedName>
        <fullName evidence="3">Apea-like HEPN domain-containing protein</fullName>
    </recommendedName>
</protein>
<evidence type="ECO:0008006" key="3">
    <source>
        <dbReference type="Google" id="ProtNLM"/>
    </source>
</evidence>
<comment type="caution">
    <text evidence="1">The sequence shown here is derived from an EMBL/GenBank/DDBJ whole genome shotgun (WGS) entry which is preliminary data.</text>
</comment>
<sequence length="386" mass="43050">MIDDKTDKRYDPRVTLHNIETGEATRVAANLVQGLDEFSEAWESQVETPSSMAFEGWQMSDDEHPPGGGRPAYRIVYKTLRTIVVPQVRLEMPNLLVKFTNGEVTIGKPIFHGTLDSRKPGHFIVPEWGSVTLDESGNGMQYEYDLNRNVHVQAAQDTYPPCNYVEVLYVLNDGASSTYETSMSAGRAGIAPFTAMLDLAYGDRLLGPILTEEVGELFDDWHWNRRLGGRTVSLESQASMKTISGHLLSDGLRAAVDRQLELSDQCRASAGVAAQWYWEAESQSDLGLSFASYWLVLEALELGQNANIRPLRMAFSAMLGCKEDDLKESMGRLYGERSGLLHGNVRDVDEKEVAKVRALASALLHKHLFGYVPNERVQEVRQVLLP</sequence>
<dbReference type="OrthoDB" id="5141794at2"/>
<dbReference type="EMBL" id="QLNP01000074">
    <property type="protein sequence ID" value="RAM37234.1"/>
    <property type="molecule type" value="Genomic_DNA"/>
</dbReference>
<dbReference type="RefSeq" id="WP_111903839.1">
    <property type="nucleotide sequence ID" value="NZ_QLNP01000074.1"/>
</dbReference>
<accession>A0A328HGH0</accession>
<proteinExistence type="predicted"/>
<reference evidence="1 2" key="1">
    <citation type="submission" date="2018-04" db="EMBL/GenBank/DDBJ databases">
        <title>Bacteria isolated from cave deposits of Manipur.</title>
        <authorList>
            <person name="Sahoo D."/>
            <person name="Sarangthem I."/>
            <person name="Nandeibam J."/>
        </authorList>
    </citation>
    <scope>NUCLEOTIDE SEQUENCE [LARGE SCALE GENOMIC DNA]</scope>
    <source>
        <strain evidence="2">mrc11</strain>
    </source>
</reference>
<dbReference type="Proteomes" id="UP000249166">
    <property type="component" value="Unassembled WGS sequence"/>
</dbReference>
<organism evidence="1 2">
    <name type="scientific">Arthrobacter globiformis</name>
    <dbReference type="NCBI Taxonomy" id="1665"/>
    <lineage>
        <taxon>Bacteria</taxon>
        <taxon>Bacillati</taxon>
        <taxon>Actinomycetota</taxon>
        <taxon>Actinomycetes</taxon>
        <taxon>Micrococcales</taxon>
        <taxon>Micrococcaceae</taxon>
        <taxon>Arthrobacter</taxon>
    </lineage>
</organism>